<proteinExistence type="predicted"/>
<evidence type="ECO:0000256" key="1">
    <source>
        <dbReference type="SAM" id="MobiDB-lite"/>
    </source>
</evidence>
<comment type="caution">
    <text evidence="2">The sequence shown here is derived from an EMBL/GenBank/DDBJ whole genome shotgun (WGS) entry which is preliminary data.</text>
</comment>
<accession>A0AAN8JHH0</accession>
<reference evidence="2 3" key="1">
    <citation type="submission" date="2024-01" db="EMBL/GenBank/DDBJ databases">
        <title>The genome of the rayed Mediterranean limpet Patella caerulea (Linnaeus, 1758).</title>
        <authorList>
            <person name="Anh-Thu Weber A."/>
            <person name="Halstead-Nussloch G."/>
        </authorList>
    </citation>
    <scope>NUCLEOTIDE SEQUENCE [LARGE SCALE GENOMIC DNA]</scope>
    <source>
        <strain evidence="2">AATW-2023a</strain>
        <tissue evidence="2">Whole specimen</tissue>
    </source>
</reference>
<dbReference type="AlphaFoldDB" id="A0AAN8JHH0"/>
<gene>
    <name evidence="2" type="ORF">SNE40_014087</name>
</gene>
<dbReference type="InterPro" id="IPR027883">
    <property type="entry name" value="Redic1-like"/>
</dbReference>
<feature type="compositionally biased region" description="Low complexity" evidence="1">
    <location>
        <begin position="156"/>
        <end position="169"/>
    </location>
</feature>
<name>A0AAN8JHH0_PATCE</name>
<keyword evidence="3" id="KW-1185">Reference proteome</keyword>
<dbReference type="EMBL" id="JAZGQO010000010">
    <property type="protein sequence ID" value="KAK6175686.1"/>
    <property type="molecule type" value="Genomic_DNA"/>
</dbReference>
<sequence length="800" mass="90614">MNWIGGARHRVSCHGEKKLQKEYFERKRRTDGIYTNKHGKINPPQNFSQDLAALRTVNRAFIHPENGEIKNVRKVDLKGYRSTVICQNKLEEVDLPHSPNTTPSKLMLNEATDDQYTPQKLSSFIKQHRSEDIEKNSLFSYHVNQCDIPSKKRPQSKLTDFSSLKSSSKNQQNFPKEISSHVNSGMNIIHSGASQSSSKQDEKLRYMWASEDFQTESFNKYDIDQHLQTPISYHTNLSMNEGLIKPPIMAPQNLLSGSSCFSDPGFSASRLNPLKPNDSFLDDQICMYKTPNKIPDKTFLYHAPRKSPTRKTNYTCTSQSQKTKQVNGQFSIYDADSESTPMKRLCSASPKHTNTIQEIKQNFENQQKLLNLSQSDFKFQARNSATSNGTNISRPLNSELSSGKATYTQGELISRKQTKNNLVPHIVKLAKKSISFASNLSDVGCSTKDYTKEQDIFRLETPMSPTPLPFELMSDDSDSEECTNNIINIKEDMVKKTVLLDKPTEMDEVLAELSQLEHESDKEANHSSNKGIGKVLENYIQKRQESPSLQPCITKRKDMELDLAPVISSDTERETAIKEILETIVHSVVITENNRNDYPPFNHVSSDQKRLSGLENTSVNKNLSHAITTTAINKFTMAEDNLFFNRACSGKSTLKNRNEIFGKYLDINSEDNKKSVKSLTDKEISGFVRSISTQTTFQPMTKDISLSPILIPSGRIMEDVAVQWEPPELDYDSESVSQTGCFEVSLEESKEYSPKLKDTMSEGVEKFSSELIFSSQESFIQCSQNVSYPNSYALRSRQKC</sequence>
<dbReference type="PANTHER" id="PTHR35158:SF1">
    <property type="entry name" value="CDNA SEQUENCE CN725425"/>
    <property type="match status" value="1"/>
</dbReference>
<protein>
    <submittedName>
        <fullName evidence="2">Uncharacterized protein</fullName>
    </submittedName>
</protein>
<organism evidence="2 3">
    <name type="scientific">Patella caerulea</name>
    <name type="common">Rayed Mediterranean limpet</name>
    <dbReference type="NCBI Taxonomy" id="87958"/>
    <lineage>
        <taxon>Eukaryota</taxon>
        <taxon>Metazoa</taxon>
        <taxon>Spiralia</taxon>
        <taxon>Lophotrochozoa</taxon>
        <taxon>Mollusca</taxon>
        <taxon>Gastropoda</taxon>
        <taxon>Patellogastropoda</taxon>
        <taxon>Patelloidea</taxon>
        <taxon>Patellidae</taxon>
        <taxon>Patella</taxon>
    </lineage>
</organism>
<evidence type="ECO:0000313" key="3">
    <source>
        <dbReference type="Proteomes" id="UP001347796"/>
    </source>
</evidence>
<dbReference type="PANTHER" id="PTHR35158">
    <property type="entry name" value="CDNA SEQUENCE CN725425"/>
    <property type="match status" value="1"/>
</dbReference>
<feature type="region of interest" description="Disordered" evidence="1">
    <location>
        <begin position="149"/>
        <end position="175"/>
    </location>
</feature>
<dbReference type="Proteomes" id="UP001347796">
    <property type="component" value="Unassembled WGS sequence"/>
</dbReference>
<evidence type="ECO:0000313" key="2">
    <source>
        <dbReference type="EMBL" id="KAK6175686.1"/>
    </source>
</evidence>